<dbReference type="OrthoDB" id="10473907at2759"/>
<reference evidence="2 3" key="1">
    <citation type="submission" date="2016-02" db="EMBL/GenBank/DDBJ databases">
        <title>Genome analysis of coral dinoflagellate symbionts highlights evolutionary adaptations to a symbiotic lifestyle.</title>
        <authorList>
            <person name="Aranda M."/>
            <person name="Li Y."/>
            <person name="Liew Y.J."/>
            <person name="Baumgarten S."/>
            <person name="Simakov O."/>
            <person name="Wilson M."/>
            <person name="Piel J."/>
            <person name="Ashoor H."/>
            <person name="Bougouffa S."/>
            <person name="Bajic V.B."/>
            <person name="Ryu T."/>
            <person name="Ravasi T."/>
            <person name="Bayer T."/>
            <person name="Micklem G."/>
            <person name="Kim H."/>
            <person name="Bhak J."/>
            <person name="Lajeunesse T.C."/>
            <person name="Voolstra C.R."/>
        </authorList>
    </citation>
    <scope>NUCLEOTIDE SEQUENCE [LARGE SCALE GENOMIC DNA]</scope>
    <source>
        <strain evidence="2 3">CCMP2467</strain>
    </source>
</reference>
<proteinExistence type="predicted"/>
<name>A0A1Q9DPE0_SYMMI</name>
<evidence type="ECO:0000313" key="3">
    <source>
        <dbReference type="Proteomes" id="UP000186817"/>
    </source>
</evidence>
<sequence>MQRCGLLVALWLLAGAAPPCTWDATETGSDFDRDDRAMIENDCDGRALTPYIDAVNNLNEGILVHSAGLEIAQSKYYYRLNYTRLTFDEDNWTQGEALSFQHFPSWSFIPGIGNGCNDFHVVEQAKDLDDAARPMEPDVQIHRRSPPLGFQQPPRLLGLFSAYEMQDNMTVLEEAIDWIITERVDVVLTGLLLGVSLKAWQWSP</sequence>
<keyword evidence="1" id="KW-0732">Signal</keyword>
<evidence type="ECO:0000313" key="2">
    <source>
        <dbReference type="EMBL" id="OLP97029.1"/>
    </source>
</evidence>
<feature type="chain" id="PRO_5013158601" evidence="1">
    <location>
        <begin position="17"/>
        <end position="204"/>
    </location>
</feature>
<accession>A0A1Q9DPE0</accession>
<protein>
    <submittedName>
        <fullName evidence="2">Uncharacterized protein</fullName>
    </submittedName>
</protein>
<gene>
    <name evidence="2" type="ORF">AK812_SmicGene20690</name>
</gene>
<dbReference type="EMBL" id="LSRX01000448">
    <property type="protein sequence ID" value="OLP97029.1"/>
    <property type="molecule type" value="Genomic_DNA"/>
</dbReference>
<dbReference type="Proteomes" id="UP000186817">
    <property type="component" value="Unassembled WGS sequence"/>
</dbReference>
<organism evidence="2 3">
    <name type="scientific">Symbiodinium microadriaticum</name>
    <name type="common">Dinoflagellate</name>
    <name type="synonym">Zooxanthella microadriatica</name>
    <dbReference type="NCBI Taxonomy" id="2951"/>
    <lineage>
        <taxon>Eukaryota</taxon>
        <taxon>Sar</taxon>
        <taxon>Alveolata</taxon>
        <taxon>Dinophyceae</taxon>
        <taxon>Suessiales</taxon>
        <taxon>Symbiodiniaceae</taxon>
        <taxon>Symbiodinium</taxon>
    </lineage>
</organism>
<evidence type="ECO:0000256" key="1">
    <source>
        <dbReference type="SAM" id="SignalP"/>
    </source>
</evidence>
<keyword evidence="3" id="KW-1185">Reference proteome</keyword>
<comment type="caution">
    <text evidence="2">The sequence shown here is derived from an EMBL/GenBank/DDBJ whole genome shotgun (WGS) entry which is preliminary data.</text>
</comment>
<feature type="signal peptide" evidence="1">
    <location>
        <begin position="1"/>
        <end position="16"/>
    </location>
</feature>
<dbReference type="AlphaFoldDB" id="A0A1Q9DPE0"/>